<dbReference type="AlphaFoldDB" id="A0A0S7WQX4"/>
<dbReference type="InterPro" id="IPR015422">
    <property type="entry name" value="PyrdxlP-dep_Trfase_small"/>
</dbReference>
<feature type="non-terminal residue" evidence="7">
    <location>
        <position position="1"/>
    </location>
</feature>
<evidence type="ECO:0000313" key="7">
    <source>
        <dbReference type="EMBL" id="KPJ52467.1"/>
    </source>
</evidence>
<organism evidence="7 8">
    <name type="scientific">candidate division TA06 bacterium DG_24</name>
    <dbReference type="NCBI Taxonomy" id="1703770"/>
    <lineage>
        <taxon>Bacteria</taxon>
        <taxon>Bacteria division TA06</taxon>
    </lineage>
</organism>
<evidence type="ECO:0000256" key="1">
    <source>
        <dbReference type="ARBA" id="ARBA00001933"/>
    </source>
</evidence>
<accession>A0A0S7WQX4</accession>
<dbReference type="GO" id="GO:0008483">
    <property type="term" value="F:transaminase activity"/>
    <property type="evidence" value="ECO:0007669"/>
    <property type="project" value="UniProtKB-KW"/>
</dbReference>
<dbReference type="GO" id="GO:0030170">
    <property type="term" value="F:pyridoxal phosphate binding"/>
    <property type="evidence" value="ECO:0007669"/>
    <property type="project" value="InterPro"/>
</dbReference>
<name>A0A0S7WQX4_UNCT6</name>
<gene>
    <name evidence="7" type="ORF">AMJ39_07760</name>
</gene>
<dbReference type="SUPFAM" id="SSF53795">
    <property type="entry name" value="PEP carboxykinase-like"/>
    <property type="match status" value="1"/>
</dbReference>
<evidence type="ECO:0000256" key="4">
    <source>
        <dbReference type="ARBA" id="ARBA00022679"/>
    </source>
</evidence>
<dbReference type="Gene3D" id="3.90.1150.10">
    <property type="entry name" value="Aspartate Aminotransferase, domain 1"/>
    <property type="match status" value="1"/>
</dbReference>
<evidence type="ECO:0000259" key="6">
    <source>
        <dbReference type="Pfam" id="PF00155"/>
    </source>
</evidence>
<evidence type="ECO:0000256" key="2">
    <source>
        <dbReference type="ARBA" id="ARBA00007441"/>
    </source>
</evidence>
<evidence type="ECO:0000313" key="8">
    <source>
        <dbReference type="Proteomes" id="UP000052008"/>
    </source>
</evidence>
<dbReference type="InterPro" id="IPR050596">
    <property type="entry name" value="AspAT/PAT-like"/>
</dbReference>
<evidence type="ECO:0000256" key="3">
    <source>
        <dbReference type="ARBA" id="ARBA00022576"/>
    </source>
</evidence>
<dbReference type="InterPro" id="IPR015424">
    <property type="entry name" value="PyrdxlP-dep_Trfase"/>
</dbReference>
<dbReference type="InterPro" id="IPR027417">
    <property type="entry name" value="P-loop_NTPase"/>
</dbReference>
<keyword evidence="3 7" id="KW-0032">Aminotransferase</keyword>
<feature type="domain" description="Aminotransferase class I/classII large" evidence="6">
    <location>
        <begin position="4"/>
        <end position="105"/>
    </location>
</feature>
<dbReference type="Pfam" id="PF00155">
    <property type="entry name" value="Aminotran_1_2"/>
    <property type="match status" value="1"/>
</dbReference>
<comment type="caution">
    <text evidence="7">The sequence shown here is derived from an EMBL/GenBank/DDBJ whole genome shotgun (WGS) entry which is preliminary data.</text>
</comment>
<dbReference type="STRING" id="1703770.AMJ39_07760"/>
<sequence>PQTDIPKMVAEFHRRRNYVLHRLQSLRDVSCMVPRGAFYVFPNISAYFDKEFKGMEIRNSYGLAYYLLKNALVAIVPGDAFGAEGFIRISYATSVENLEKGMDRIIEAVSKLEKTRRVRKVALSNVMTKERSLTPAETDVSMEMRNALVGEVEAHLRYDNYYEWNANIAGVVTQLRTNDHHLYDFWMENWYPAPLEADLEPHGIIYAVDGIPGREPRAFYNSESKSGIIINTTYYAQLRAWAIGIVTDITERLFDVHSVHGACLDFDGTGLLIISPPGTGRSTHLYGLLSRPHARLLSDDWVTIRYRGQEAIADIPERKFYVETDIARKHRELIDLFDRSRCENVITRKDDCTDEACLREDVCRLDRGDPHCYWASGTSRAMLDPYWIGGPEKHVKRTTVRWVLVLKRDTSSPPLAELSPENAVEALVEGRYPVGARVSSTPSSGFGPAGRTALVGVSAGGGGGLWSATKEPFYNPYLLVRTDERLELQRRFFQRLAAAASWYHVNTGVEAPEEIQRRIIEMIGSE</sequence>
<protein>
    <submittedName>
        <fullName evidence="7">Aminotransferase class I and II</fullName>
    </submittedName>
</protein>
<reference evidence="7 8" key="1">
    <citation type="journal article" date="2015" name="Microbiome">
        <title>Genomic resolution of linkages in carbon, nitrogen, and sulfur cycling among widespread estuary sediment bacteria.</title>
        <authorList>
            <person name="Baker B.J."/>
            <person name="Lazar C.S."/>
            <person name="Teske A.P."/>
            <person name="Dick G.J."/>
        </authorList>
    </citation>
    <scope>NUCLEOTIDE SEQUENCE [LARGE SCALE GENOMIC DNA]</scope>
    <source>
        <strain evidence="7">DG_24</strain>
    </source>
</reference>
<dbReference type="Proteomes" id="UP000052008">
    <property type="component" value="Unassembled WGS sequence"/>
</dbReference>
<evidence type="ECO:0000256" key="5">
    <source>
        <dbReference type="ARBA" id="ARBA00022898"/>
    </source>
</evidence>
<keyword evidence="5" id="KW-0663">Pyridoxal phosphate</keyword>
<comment type="similarity">
    <text evidence="2">Belongs to the class-I pyridoxal-phosphate-dependent aminotransferase family.</text>
</comment>
<dbReference type="GO" id="GO:0006520">
    <property type="term" value="P:amino acid metabolic process"/>
    <property type="evidence" value="ECO:0007669"/>
    <property type="project" value="InterPro"/>
</dbReference>
<dbReference type="PANTHER" id="PTHR46383:SF1">
    <property type="entry name" value="ASPARTATE AMINOTRANSFERASE"/>
    <property type="match status" value="1"/>
</dbReference>
<keyword evidence="4 7" id="KW-0808">Transferase</keyword>
<dbReference type="Gene3D" id="3.40.50.300">
    <property type="entry name" value="P-loop containing nucleotide triphosphate hydrolases"/>
    <property type="match status" value="1"/>
</dbReference>
<dbReference type="PATRIC" id="fig|1703770.3.peg.2142"/>
<dbReference type="InterPro" id="IPR004839">
    <property type="entry name" value="Aminotransferase_I/II_large"/>
</dbReference>
<dbReference type="EMBL" id="LIZS01000057">
    <property type="protein sequence ID" value="KPJ52467.1"/>
    <property type="molecule type" value="Genomic_DNA"/>
</dbReference>
<dbReference type="SUPFAM" id="SSF53383">
    <property type="entry name" value="PLP-dependent transferases"/>
    <property type="match status" value="1"/>
</dbReference>
<dbReference type="PANTHER" id="PTHR46383">
    <property type="entry name" value="ASPARTATE AMINOTRANSFERASE"/>
    <property type="match status" value="1"/>
</dbReference>
<comment type="cofactor">
    <cofactor evidence="1">
        <name>pyridoxal 5'-phosphate</name>
        <dbReference type="ChEBI" id="CHEBI:597326"/>
    </cofactor>
</comment>
<proteinExistence type="inferred from homology"/>